<dbReference type="AlphaFoldDB" id="A0A2G5ECU6"/>
<sequence>MVPGMGADLYGNNDGFEGTIPDDGLYPPYYFDSNNSFATQTLNDVKWESNPADGQFPQPCNNAFMGSQTMTNVNGNFSEPKPANCGYYCHQIS</sequence>
<dbReference type="OrthoDB" id="10419254at2759"/>
<evidence type="ECO:0000313" key="2">
    <source>
        <dbReference type="Proteomes" id="UP000230069"/>
    </source>
</evidence>
<protein>
    <submittedName>
        <fullName evidence="1">Uncharacterized protein</fullName>
    </submittedName>
</protein>
<accession>A0A2G5ECU6</accession>
<organism evidence="1 2">
    <name type="scientific">Aquilegia coerulea</name>
    <name type="common">Rocky mountain columbine</name>
    <dbReference type="NCBI Taxonomy" id="218851"/>
    <lineage>
        <taxon>Eukaryota</taxon>
        <taxon>Viridiplantae</taxon>
        <taxon>Streptophyta</taxon>
        <taxon>Embryophyta</taxon>
        <taxon>Tracheophyta</taxon>
        <taxon>Spermatophyta</taxon>
        <taxon>Magnoliopsida</taxon>
        <taxon>Ranunculales</taxon>
        <taxon>Ranunculaceae</taxon>
        <taxon>Thalictroideae</taxon>
        <taxon>Aquilegia</taxon>
    </lineage>
</organism>
<name>A0A2G5ECU6_AQUCA</name>
<reference evidence="1 2" key="1">
    <citation type="submission" date="2017-09" db="EMBL/GenBank/DDBJ databases">
        <title>WGS assembly of Aquilegia coerulea Goldsmith.</title>
        <authorList>
            <person name="Hodges S."/>
            <person name="Kramer E."/>
            <person name="Nordborg M."/>
            <person name="Tomkins J."/>
            <person name="Borevitz J."/>
            <person name="Derieg N."/>
            <person name="Yan J."/>
            <person name="Mihaltcheva S."/>
            <person name="Hayes R.D."/>
            <person name="Rokhsar D."/>
        </authorList>
    </citation>
    <scope>NUCLEOTIDE SEQUENCE [LARGE SCALE GENOMIC DNA]</scope>
    <source>
        <strain evidence="2">cv. Goldsmith</strain>
    </source>
</reference>
<proteinExistence type="predicted"/>
<dbReference type="EMBL" id="KZ305026">
    <property type="protein sequence ID" value="PIA53582.1"/>
    <property type="molecule type" value="Genomic_DNA"/>
</dbReference>
<keyword evidence="2" id="KW-1185">Reference proteome</keyword>
<gene>
    <name evidence="1" type="ORF">AQUCO_00900277v1</name>
</gene>
<dbReference type="InParanoid" id="A0A2G5ECU6"/>
<evidence type="ECO:0000313" key="1">
    <source>
        <dbReference type="EMBL" id="PIA53582.1"/>
    </source>
</evidence>
<dbReference type="Proteomes" id="UP000230069">
    <property type="component" value="Unassembled WGS sequence"/>
</dbReference>